<evidence type="ECO:0000259" key="5">
    <source>
        <dbReference type="PROSITE" id="PS51864"/>
    </source>
</evidence>
<feature type="non-terminal residue" evidence="6">
    <location>
        <position position="1"/>
    </location>
</feature>
<feature type="binding site" evidence="3">
    <location>
        <position position="103"/>
    </location>
    <ligand>
        <name>Zn(2+)</name>
        <dbReference type="ChEBI" id="CHEBI:29105"/>
        <note>catalytic</note>
    </ligand>
</feature>
<proteinExistence type="predicted"/>
<dbReference type="EC" id="3.4.24.-" evidence="4"/>
<feature type="binding site" evidence="3">
    <location>
        <position position="99"/>
    </location>
    <ligand>
        <name>Zn(2+)</name>
        <dbReference type="ChEBI" id="CHEBI:29105"/>
        <note>catalytic</note>
    </ligand>
</feature>
<dbReference type="EMBL" id="MUJZ01018920">
    <property type="protein sequence ID" value="OTF80307.1"/>
    <property type="molecule type" value="Genomic_DNA"/>
</dbReference>
<keyword evidence="3 4" id="KW-0862">Zinc</keyword>
<accession>A0A1Y3BJM6</accession>
<feature type="domain" description="Peptidase M12A" evidence="5">
    <location>
        <begin position="1"/>
        <end position="120"/>
    </location>
</feature>
<dbReference type="GO" id="GO:0004222">
    <property type="term" value="F:metalloendopeptidase activity"/>
    <property type="evidence" value="ECO:0007669"/>
    <property type="project" value="UniProtKB-UniRule"/>
</dbReference>
<dbReference type="GO" id="GO:0006508">
    <property type="term" value="P:proteolysis"/>
    <property type="evidence" value="ECO:0007669"/>
    <property type="project" value="UniProtKB-KW"/>
</dbReference>
<evidence type="ECO:0000313" key="6">
    <source>
        <dbReference type="EMBL" id="OTF80307.1"/>
    </source>
</evidence>
<comment type="function">
    <text evidence="2">Zinc metalloprotease. Provoques deadhesion of endothelial cells from cell cultures, and also degradation of fibronectin, fibrinogen and gelatin in vitro. Its role in the venom is not fully understood but it might act as a spreading factor that facilitates diffusion of other venom toxins. Alternatively, it might be involved in the proteolytic processing of other venom toxins or it might play a role in extra-oral digestion of prey.</text>
</comment>
<evidence type="ECO:0000256" key="2">
    <source>
        <dbReference type="ARBA" id="ARBA00025529"/>
    </source>
</evidence>
<dbReference type="InterPro" id="IPR006026">
    <property type="entry name" value="Peptidase_Metallo"/>
</dbReference>
<reference evidence="6 7" key="1">
    <citation type="submission" date="2017-03" db="EMBL/GenBank/DDBJ databases">
        <title>Genome Survey of Euroglyphus maynei.</title>
        <authorList>
            <person name="Arlian L.G."/>
            <person name="Morgan M.S."/>
            <person name="Rider S.D."/>
        </authorList>
    </citation>
    <scope>NUCLEOTIDE SEQUENCE [LARGE SCALE GENOMIC DNA]</scope>
    <source>
        <strain evidence="6">Arlian Lab</strain>
        <tissue evidence="6">Whole body</tissue>
    </source>
</reference>
<dbReference type="Proteomes" id="UP000194236">
    <property type="component" value="Unassembled WGS sequence"/>
</dbReference>
<name>A0A1Y3BJM6_EURMA</name>
<dbReference type="PANTHER" id="PTHR10127">
    <property type="entry name" value="DISCOIDIN, CUB, EGF, LAMININ , AND ZINC METALLOPROTEASE DOMAIN CONTAINING"/>
    <property type="match status" value="1"/>
</dbReference>
<protein>
    <recommendedName>
        <fullName evidence="4">Metalloendopeptidase</fullName>
        <ecNumber evidence="4">3.4.24.-</ecNumber>
    </recommendedName>
</protein>
<dbReference type="InterPro" id="IPR001506">
    <property type="entry name" value="Peptidase_M12A"/>
</dbReference>
<dbReference type="GO" id="GO:0008270">
    <property type="term" value="F:zinc ion binding"/>
    <property type="evidence" value="ECO:0007669"/>
    <property type="project" value="UniProtKB-UniRule"/>
</dbReference>
<dbReference type="PANTHER" id="PTHR10127:SF795">
    <property type="entry name" value="METALLOENDOPEPTIDASE-RELATED"/>
    <property type="match status" value="1"/>
</dbReference>
<comment type="caution">
    <text evidence="3">Lacks conserved residue(s) required for the propagation of feature annotation.</text>
</comment>
<feature type="active site" evidence="3">
    <location>
        <position position="100"/>
    </location>
</feature>
<keyword evidence="3 4" id="KW-0479">Metal-binding</keyword>
<comment type="cofactor">
    <cofactor evidence="3 4">
        <name>Zn(2+)</name>
        <dbReference type="ChEBI" id="CHEBI:29105"/>
    </cofactor>
    <text evidence="3 4">Binds 1 zinc ion per subunit.</text>
</comment>
<feature type="binding site" evidence="3">
    <location>
        <position position="109"/>
    </location>
    <ligand>
        <name>Zn(2+)</name>
        <dbReference type="ChEBI" id="CHEBI:29105"/>
        <note>catalytic</note>
    </ligand>
</feature>
<comment type="caution">
    <text evidence="6">The sequence shown here is derived from an EMBL/GenBank/DDBJ whole genome shotgun (WGS) entry which is preliminary data.</text>
</comment>
<dbReference type="PROSITE" id="PS51864">
    <property type="entry name" value="ASTACIN"/>
    <property type="match status" value="1"/>
</dbReference>
<keyword evidence="3 4" id="KW-0378">Hydrolase</keyword>
<comment type="subunit">
    <text evidence="1">Monomer.</text>
</comment>
<dbReference type="AlphaFoldDB" id="A0A1Y3BJM6"/>
<organism evidence="6 7">
    <name type="scientific">Euroglyphus maynei</name>
    <name type="common">Mayne's house dust mite</name>
    <dbReference type="NCBI Taxonomy" id="6958"/>
    <lineage>
        <taxon>Eukaryota</taxon>
        <taxon>Metazoa</taxon>
        <taxon>Ecdysozoa</taxon>
        <taxon>Arthropoda</taxon>
        <taxon>Chelicerata</taxon>
        <taxon>Arachnida</taxon>
        <taxon>Acari</taxon>
        <taxon>Acariformes</taxon>
        <taxon>Sarcoptiformes</taxon>
        <taxon>Astigmata</taxon>
        <taxon>Psoroptidia</taxon>
        <taxon>Analgoidea</taxon>
        <taxon>Pyroglyphidae</taxon>
        <taxon>Pyroglyphinae</taxon>
        <taxon>Euroglyphus</taxon>
    </lineage>
</organism>
<dbReference type="PRINTS" id="PR00480">
    <property type="entry name" value="ASTACIN"/>
</dbReference>
<evidence type="ECO:0000313" key="7">
    <source>
        <dbReference type="Proteomes" id="UP000194236"/>
    </source>
</evidence>
<keyword evidence="3 4" id="KW-0482">Metalloprotease</keyword>
<dbReference type="OrthoDB" id="291007at2759"/>
<keyword evidence="7" id="KW-1185">Reference proteome</keyword>
<evidence type="ECO:0000256" key="3">
    <source>
        <dbReference type="PROSITE-ProRule" id="PRU01211"/>
    </source>
</evidence>
<dbReference type="SMART" id="SM00235">
    <property type="entry name" value="ZnMc"/>
    <property type="match status" value="1"/>
</dbReference>
<evidence type="ECO:0000256" key="1">
    <source>
        <dbReference type="ARBA" id="ARBA00011245"/>
    </source>
</evidence>
<evidence type="ECO:0000256" key="4">
    <source>
        <dbReference type="RuleBase" id="RU361183"/>
    </source>
</evidence>
<dbReference type="Gene3D" id="3.40.390.10">
    <property type="entry name" value="Collagenase (Catalytic Domain)"/>
    <property type="match status" value="1"/>
</dbReference>
<sequence>EFDYLLTIISNNQFFLSLLLSSVYEHKNIILKAMDKFHSMTCIRFIPYNNSTDTYYTLIKKGEKFSTLPGINTESNVTTVTLDLDKEYGYKTRFRAITHELAHVVGLFHEHQRPDRDNFIETIQKNCLCTLLINNSDWNCKPYKKIIYYNFDKNVPHLMATINEKNIPEWFNHHFDQKSITYYPDCFTKKDYPQTLATIYIVYKLMKEN</sequence>
<dbReference type="InterPro" id="IPR024079">
    <property type="entry name" value="MetalloPept_cat_dom_sf"/>
</dbReference>
<keyword evidence="3 4" id="KW-0645">Protease</keyword>
<gene>
    <name evidence="6" type="ORF">BLA29_008747</name>
</gene>
<dbReference type="SUPFAM" id="SSF55486">
    <property type="entry name" value="Metalloproteases ('zincins'), catalytic domain"/>
    <property type="match status" value="1"/>
</dbReference>
<dbReference type="Pfam" id="PF01400">
    <property type="entry name" value="Astacin"/>
    <property type="match status" value="1"/>
</dbReference>